<comment type="cofactor">
    <cofactor evidence="1">
        <name>FMN</name>
        <dbReference type="ChEBI" id="CHEBI:58210"/>
    </cofactor>
</comment>
<reference evidence="7 8" key="1">
    <citation type="submission" date="2018-07" db="EMBL/GenBank/DDBJ databases">
        <title>Arthrobacter sp. nov., isolated from raw cow's milk with high bacterial count.</title>
        <authorList>
            <person name="Hahne J."/>
            <person name="Isele D."/>
            <person name="Lipski A."/>
        </authorList>
    </citation>
    <scope>NUCLEOTIDE SEQUENCE [LARGE SCALE GENOMIC DNA]</scope>
    <source>
        <strain evidence="7 8">JZ R-35</strain>
    </source>
</reference>
<evidence type="ECO:0000313" key="7">
    <source>
        <dbReference type="EMBL" id="RII42084.1"/>
    </source>
</evidence>
<evidence type="ECO:0000256" key="5">
    <source>
        <dbReference type="ARBA" id="ARBA00023002"/>
    </source>
</evidence>
<keyword evidence="2" id="KW-0285">Flavoprotein</keyword>
<dbReference type="InterPro" id="IPR001155">
    <property type="entry name" value="OxRdtase_FMN_N"/>
</dbReference>
<keyword evidence="8" id="KW-1185">Reference proteome</keyword>
<evidence type="ECO:0000256" key="4">
    <source>
        <dbReference type="ARBA" id="ARBA00022857"/>
    </source>
</evidence>
<organism evidence="7 8">
    <name type="scientific">Galactobacter valiniphilus</name>
    <dbReference type="NCBI Taxonomy" id="2676122"/>
    <lineage>
        <taxon>Bacteria</taxon>
        <taxon>Bacillati</taxon>
        <taxon>Actinomycetota</taxon>
        <taxon>Actinomycetes</taxon>
        <taxon>Micrococcales</taxon>
        <taxon>Micrococcaceae</taxon>
        <taxon>Galactobacter</taxon>
    </lineage>
</organism>
<name>A0A399JA30_9MICC</name>
<dbReference type="InterPro" id="IPR044152">
    <property type="entry name" value="YqjM-like"/>
</dbReference>
<evidence type="ECO:0000256" key="1">
    <source>
        <dbReference type="ARBA" id="ARBA00001917"/>
    </source>
</evidence>
<dbReference type="PANTHER" id="PTHR43303:SF4">
    <property type="entry name" value="NADPH DEHYDROGENASE C23G7.10C-RELATED"/>
    <property type="match status" value="1"/>
</dbReference>
<keyword evidence="4" id="KW-0521">NADP</keyword>
<dbReference type="Gene3D" id="3.20.20.70">
    <property type="entry name" value="Aldolase class I"/>
    <property type="match status" value="1"/>
</dbReference>
<dbReference type="GO" id="GO:0050661">
    <property type="term" value="F:NADP binding"/>
    <property type="evidence" value="ECO:0007669"/>
    <property type="project" value="InterPro"/>
</dbReference>
<dbReference type="GO" id="GO:0003959">
    <property type="term" value="F:NADPH dehydrogenase activity"/>
    <property type="evidence" value="ECO:0007669"/>
    <property type="project" value="InterPro"/>
</dbReference>
<dbReference type="SUPFAM" id="SSF51395">
    <property type="entry name" value="FMN-linked oxidoreductases"/>
    <property type="match status" value="1"/>
</dbReference>
<dbReference type="Proteomes" id="UP000265419">
    <property type="component" value="Unassembled WGS sequence"/>
</dbReference>
<keyword evidence="3" id="KW-0288">FMN</keyword>
<dbReference type="AlphaFoldDB" id="A0A399JA30"/>
<dbReference type="EMBL" id="QQXK01000016">
    <property type="protein sequence ID" value="RII42084.1"/>
    <property type="molecule type" value="Genomic_DNA"/>
</dbReference>
<proteinExistence type="predicted"/>
<dbReference type="PANTHER" id="PTHR43303">
    <property type="entry name" value="NADPH DEHYDROGENASE C23G7.10C-RELATED"/>
    <property type="match status" value="1"/>
</dbReference>
<evidence type="ECO:0000259" key="6">
    <source>
        <dbReference type="Pfam" id="PF00724"/>
    </source>
</evidence>
<evidence type="ECO:0000256" key="3">
    <source>
        <dbReference type="ARBA" id="ARBA00022643"/>
    </source>
</evidence>
<evidence type="ECO:0000313" key="8">
    <source>
        <dbReference type="Proteomes" id="UP000265419"/>
    </source>
</evidence>
<evidence type="ECO:0000256" key="2">
    <source>
        <dbReference type="ARBA" id="ARBA00022630"/>
    </source>
</evidence>
<accession>A0A399JA30</accession>
<protein>
    <submittedName>
        <fullName evidence="7">NADH:flavin oxidoreductase/NADH oxidase</fullName>
    </submittedName>
</protein>
<dbReference type="GO" id="GO:0010181">
    <property type="term" value="F:FMN binding"/>
    <property type="evidence" value="ECO:0007669"/>
    <property type="project" value="InterPro"/>
</dbReference>
<gene>
    <name evidence="7" type="ORF">DWB68_09175</name>
</gene>
<keyword evidence="5" id="KW-0560">Oxidoreductase</keyword>
<sequence length="386" mass="39766">MPGAAARLVLIVTSPLLFSPVTLPAPEGPGLELLNRAIVPPMCQYAVDAEDGVPTDWHLVHTGAMAAGGFGLVTVEATGVEARGRISPRDLGLWDDAQVPAHARLTAFAHTQGAAIAVQLGHAGGKASTYPWLPGASEGTVPAAEGGWPTVSATAQPTLPELDAPAALDAAGLDEVVEAFASAARRADAAGYDAVQIHAAHGYLLHQFLSPITNTRTDGYGGDEAGRTRLLLRVVDAVRAAWSAHKPLGIRLSATDWTEGEDGTVWDARATARLARTLVDEHGVGWIDVSSGGLAGGRIPVGPGYQVPLAQAVTEALACTQAVVSAVGLIEEAAQAETILATGQAHAVSIGRAALRDPHWAASAASTLGVQAKAIHAAPQYWRARF</sequence>
<dbReference type="Pfam" id="PF00724">
    <property type="entry name" value="Oxidored_FMN"/>
    <property type="match status" value="1"/>
</dbReference>
<dbReference type="InterPro" id="IPR013785">
    <property type="entry name" value="Aldolase_TIM"/>
</dbReference>
<feature type="domain" description="NADH:flavin oxidoreductase/NADH oxidase N-terminal" evidence="6">
    <location>
        <begin position="17"/>
        <end position="367"/>
    </location>
</feature>
<comment type="caution">
    <text evidence="7">The sequence shown here is derived from an EMBL/GenBank/DDBJ whole genome shotgun (WGS) entry which is preliminary data.</text>
</comment>